<evidence type="ECO:0000313" key="2">
    <source>
        <dbReference type="EMBL" id="EKB28896.1"/>
    </source>
</evidence>
<gene>
    <name evidence="2" type="ORF">HMPREF1171_01110</name>
</gene>
<dbReference type="GeneID" id="47845684"/>
<dbReference type="HOGENOM" id="CLU_1640211_0_0_6"/>
<dbReference type="EMBL" id="AGWR01000011">
    <property type="protein sequence ID" value="EKB28896.1"/>
    <property type="molecule type" value="Genomic_DNA"/>
</dbReference>
<dbReference type="SUPFAM" id="SSF52540">
    <property type="entry name" value="P-loop containing nucleoside triphosphate hydrolases"/>
    <property type="match status" value="1"/>
</dbReference>
<dbReference type="RefSeq" id="WP_005300386.1">
    <property type="nucleotide sequence ID" value="NZ_CAWOIO010000077.1"/>
</dbReference>
<dbReference type="PATRIC" id="fig|1073377.4.peg.1132"/>
<dbReference type="Proteomes" id="UP000005149">
    <property type="component" value="Unassembled WGS sequence"/>
</dbReference>
<dbReference type="AlphaFoldDB" id="K1JF96"/>
<dbReference type="Gene3D" id="3.40.50.300">
    <property type="entry name" value="P-loop containing nucleotide triphosphate hydrolases"/>
    <property type="match status" value="1"/>
</dbReference>
<organism evidence="2 3">
    <name type="scientific">Aeromonas dhakensis</name>
    <dbReference type="NCBI Taxonomy" id="196024"/>
    <lineage>
        <taxon>Bacteria</taxon>
        <taxon>Pseudomonadati</taxon>
        <taxon>Pseudomonadota</taxon>
        <taxon>Gammaproteobacteria</taxon>
        <taxon>Aeromonadales</taxon>
        <taxon>Aeromonadaceae</taxon>
        <taxon>Aeromonas</taxon>
    </lineage>
</organism>
<protein>
    <submittedName>
        <fullName evidence="2">Uncharacterized protein</fullName>
    </submittedName>
</protein>
<sequence length="161" mass="17608">MSQPMSHTLVSVASMSTPWPTRHQGKQDEYRHSASLTREPPLLDELVRLSQGDTGWILLIAPPGLPVAKQLQAQGINPARVLVVHSPKIKNWQSTLEQSLGNGRCAAVLTWLPEQVTLDRAKLNTLGQRCGVLTRFFEPVASSPAHGGSLVYGGQDVYLNH</sequence>
<evidence type="ECO:0000313" key="3">
    <source>
        <dbReference type="Proteomes" id="UP000005149"/>
    </source>
</evidence>
<feature type="compositionally biased region" description="Polar residues" evidence="1">
    <location>
        <begin position="1"/>
        <end position="19"/>
    </location>
</feature>
<dbReference type="KEGG" id="adh:CK627_16040"/>
<name>K1JF96_9GAMM</name>
<dbReference type="InterPro" id="IPR027417">
    <property type="entry name" value="P-loop_NTPase"/>
</dbReference>
<reference evidence="2 3" key="1">
    <citation type="submission" date="2012-06" db="EMBL/GenBank/DDBJ databases">
        <title>The Genome Sequence of Aeromonas hydrophila SSU.</title>
        <authorList>
            <consortium name="The Broad Institute Genome Sequencing Platform"/>
            <person name="Earl A."/>
            <person name="Ward D."/>
            <person name="Feldgarden M."/>
            <person name="Gevers D."/>
            <person name="Chopra A."/>
            <person name="Walker B."/>
            <person name="Young S.K."/>
            <person name="Zeng Q."/>
            <person name="Gargeya S."/>
            <person name="Fitzgerald M."/>
            <person name="Haas B."/>
            <person name="Abouelleil A."/>
            <person name="Alvarado L."/>
            <person name="Arachchi H.M."/>
            <person name="Berlin A.M."/>
            <person name="Chapman S.B."/>
            <person name="Goldberg J."/>
            <person name="Griggs A."/>
            <person name="Gujja S."/>
            <person name="Hansen M."/>
            <person name="Howarth C."/>
            <person name="Imamovic A."/>
            <person name="Larimer J."/>
            <person name="McCowan C."/>
            <person name="Montmayeur A."/>
            <person name="Murphy C."/>
            <person name="Neiman D."/>
            <person name="Pearson M."/>
            <person name="Priest M."/>
            <person name="Roberts A."/>
            <person name="Saif S."/>
            <person name="Shea T."/>
            <person name="Sisk P."/>
            <person name="Sykes S."/>
            <person name="Wortman J."/>
            <person name="Nusbaum C."/>
            <person name="Birren B."/>
        </authorList>
    </citation>
    <scope>NUCLEOTIDE SEQUENCE [LARGE SCALE GENOMIC DNA]</scope>
    <source>
        <strain evidence="2 3">SSU</strain>
    </source>
</reference>
<keyword evidence="3" id="KW-1185">Reference proteome</keyword>
<evidence type="ECO:0000256" key="1">
    <source>
        <dbReference type="SAM" id="MobiDB-lite"/>
    </source>
</evidence>
<feature type="region of interest" description="Disordered" evidence="1">
    <location>
        <begin position="1"/>
        <end position="28"/>
    </location>
</feature>
<comment type="caution">
    <text evidence="2">The sequence shown here is derived from an EMBL/GenBank/DDBJ whole genome shotgun (WGS) entry which is preliminary data.</text>
</comment>
<proteinExistence type="predicted"/>
<accession>K1JF96</accession>